<dbReference type="InterPro" id="IPR001173">
    <property type="entry name" value="Glyco_trans_2-like"/>
</dbReference>
<evidence type="ECO:0000259" key="1">
    <source>
        <dbReference type="Pfam" id="PF00535"/>
    </source>
</evidence>
<feature type="domain" description="Glycosyltransferase 2-like" evidence="1">
    <location>
        <begin position="9"/>
        <end position="95"/>
    </location>
</feature>
<dbReference type="InterPro" id="IPR029044">
    <property type="entry name" value="Nucleotide-diphossugar_trans"/>
</dbReference>
<accession>A0A1S8AW99</accession>
<dbReference type="AlphaFoldDB" id="A0A1S8AW99"/>
<dbReference type="EMBL" id="LWLN01000001">
    <property type="protein sequence ID" value="OLZ40857.1"/>
    <property type="molecule type" value="Genomic_DNA"/>
</dbReference>
<dbReference type="STRING" id="301967.A6E15_07570"/>
<name>A0A1S8AW99_9EURY</name>
<dbReference type="SUPFAM" id="SSF53448">
    <property type="entry name" value="Nucleotide-diphospho-sugar transferases"/>
    <property type="match status" value="1"/>
</dbReference>
<sequence length="288" mass="32333">MVSQKSVSIDIHIVDMTRNENARPVADEYGVNYTCINSYETDNKIEQVAIARDRGIQKTNGRYVLFLDDDDEIQANGIRMLLEAIESGDCSVAFARKRDLLDPEAIREFYTGENPIDPDTVLEFCLSALAAPYGISGMLAERSAIESLLPMADFPHDDIVPVIELVRSNKVCTIDRELITSRSGYGLSRSVDCKAARMAIVEYYDELYDAYPDTVRKRGLALKHAIGALKCLQQSRWSAHAVRHFWKAVRTNPDGSPYGLVFASLFGRYGLRSYKSRFPSPSGFNWPV</sequence>
<keyword evidence="3" id="KW-1185">Reference proteome</keyword>
<organism evidence="2 3">
    <name type="scientific">Natrinema saccharevitans</name>
    <dbReference type="NCBI Taxonomy" id="301967"/>
    <lineage>
        <taxon>Archaea</taxon>
        <taxon>Methanobacteriati</taxon>
        <taxon>Methanobacteriota</taxon>
        <taxon>Stenosarchaea group</taxon>
        <taxon>Halobacteria</taxon>
        <taxon>Halobacteriales</taxon>
        <taxon>Natrialbaceae</taxon>
        <taxon>Natrinema</taxon>
    </lineage>
</organism>
<evidence type="ECO:0000313" key="3">
    <source>
        <dbReference type="Proteomes" id="UP000189370"/>
    </source>
</evidence>
<proteinExistence type="predicted"/>
<reference evidence="3" key="1">
    <citation type="submission" date="2016-04" db="EMBL/GenBank/DDBJ databases">
        <authorList>
            <person name="Chen S.-C."/>
            <person name="Lai M.-C."/>
        </authorList>
    </citation>
    <scope>NUCLEOTIDE SEQUENCE [LARGE SCALE GENOMIC DNA]</scope>
    <source>
        <strain evidence="3">AB14</strain>
    </source>
</reference>
<comment type="caution">
    <text evidence="2">The sequence shown here is derived from an EMBL/GenBank/DDBJ whole genome shotgun (WGS) entry which is preliminary data.</text>
</comment>
<protein>
    <recommendedName>
        <fullName evidence="1">Glycosyltransferase 2-like domain-containing protein</fullName>
    </recommendedName>
</protein>
<dbReference type="Pfam" id="PF00535">
    <property type="entry name" value="Glycos_transf_2"/>
    <property type="match status" value="1"/>
</dbReference>
<evidence type="ECO:0000313" key="2">
    <source>
        <dbReference type="EMBL" id="OLZ40857.1"/>
    </source>
</evidence>
<dbReference type="Gene3D" id="3.90.550.10">
    <property type="entry name" value="Spore Coat Polysaccharide Biosynthesis Protein SpsA, Chain A"/>
    <property type="match status" value="1"/>
</dbReference>
<dbReference type="Proteomes" id="UP000189370">
    <property type="component" value="Unassembled WGS sequence"/>
</dbReference>
<gene>
    <name evidence="2" type="ORF">A6E15_07570</name>
</gene>
<dbReference type="CDD" id="cd00761">
    <property type="entry name" value="Glyco_tranf_GTA_type"/>
    <property type="match status" value="1"/>
</dbReference>